<evidence type="ECO:0008006" key="5">
    <source>
        <dbReference type="Google" id="ProtNLM"/>
    </source>
</evidence>
<accession>A0A918PLF5</accession>
<name>A0A918PLF5_9ACTN</name>
<evidence type="ECO:0000313" key="4">
    <source>
        <dbReference type="Proteomes" id="UP000630936"/>
    </source>
</evidence>
<feature type="compositionally biased region" description="Acidic residues" evidence="1">
    <location>
        <begin position="82"/>
        <end position="91"/>
    </location>
</feature>
<organism evidence="3 4">
    <name type="scientific">Streptomyces inusitatus</name>
    <dbReference type="NCBI Taxonomy" id="68221"/>
    <lineage>
        <taxon>Bacteria</taxon>
        <taxon>Bacillati</taxon>
        <taxon>Actinomycetota</taxon>
        <taxon>Actinomycetes</taxon>
        <taxon>Kitasatosporales</taxon>
        <taxon>Streptomycetaceae</taxon>
        <taxon>Streptomyces</taxon>
    </lineage>
</organism>
<evidence type="ECO:0000256" key="2">
    <source>
        <dbReference type="SAM" id="SignalP"/>
    </source>
</evidence>
<dbReference type="AlphaFoldDB" id="A0A918PLF5"/>
<feature type="chain" id="PRO_5039532719" description="Lipoprotein" evidence="2">
    <location>
        <begin position="23"/>
        <end position="248"/>
    </location>
</feature>
<evidence type="ECO:0000313" key="3">
    <source>
        <dbReference type="EMBL" id="GGZ13721.1"/>
    </source>
</evidence>
<gene>
    <name evidence="3" type="ORF">GCM10010387_02210</name>
</gene>
<dbReference type="EMBL" id="BMWG01000001">
    <property type="protein sequence ID" value="GGZ13721.1"/>
    <property type="molecule type" value="Genomic_DNA"/>
</dbReference>
<feature type="signal peptide" evidence="2">
    <location>
        <begin position="1"/>
        <end position="22"/>
    </location>
</feature>
<dbReference type="PROSITE" id="PS51257">
    <property type="entry name" value="PROKAR_LIPOPROTEIN"/>
    <property type="match status" value="1"/>
</dbReference>
<keyword evidence="4" id="KW-1185">Reference proteome</keyword>
<sequence length="248" mass="25257">MKKTAALAALMVATSLSLTSCSGESEKEALHKIEADYASYDTVAGLTQAAEGAFQVKIGPVVGRECDDGGDAKGHGGPPTDSPEEGPEDDPVTSPPPSPPAGMEGGDSPHAACLPMVFHKATIETVILNPTPVTPLGTNPIPLGELIIGNVDTEAVQMDGASPIVPGTHMVVYADKLNSTEHPGINVVSGDLWVPVGGDQGLLDVAPGGAVSARSSSIKSLTETSPASRSSRFTTDIDALKKVARAKS</sequence>
<evidence type="ECO:0000256" key="1">
    <source>
        <dbReference type="SAM" id="MobiDB-lite"/>
    </source>
</evidence>
<reference evidence="3" key="1">
    <citation type="journal article" date="2014" name="Int. J. Syst. Evol. Microbiol.">
        <title>Complete genome sequence of Corynebacterium casei LMG S-19264T (=DSM 44701T), isolated from a smear-ripened cheese.</title>
        <authorList>
            <consortium name="US DOE Joint Genome Institute (JGI-PGF)"/>
            <person name="Walter F."/>
            <person name="Albersmeier A."/>
            <person name="Kalinowski J."/>
            <person name="Ruckert C."/>
        </authorList>
    </citation>
    <scope>NUCLEOTIDE SEQUENCE</scope>
    <source>
        <strain evidence="3">JCM 4988</strain>
    </source>
</reference>
<reference evidence="3" key="2">
    <citation type="submission" date="2020-09" db="EMBL/GenBank/DDBJ databases">
        <authorList>
            <person name="Sun Q."/>
            <person name="Ohkuma M."/>
        </authorList>
    </citation>
    <scope>NUCLEOTIDE SEQUENCE</scope>
    <source>
        <strain evidence="3">JCM 4988</strain>
    </source>
</reference>
<keyword evidence="2" id="KW-0732">Signal</keyword>
<proteinExistence type="predicted"/>
<feature type="compositionally biased region" description="Basic and acidic residues" evidence="1">
    <location>
        <begin position="64"/>
        <end position="74"/>
    </location>
</feature>
<feature type="region of interest" description="Disordered" evidence="1">
    <location>
        <begin position="64"/>
        <end position="111"/>
    </location>
</feature>
<comment type="caution">
    <text evidence="3">The sequence shown here is derived from an EMBL/GenBank/DDBJ whole genome shotgun (WGS) entry which is preliminary data.</text>
</comment>
<dbReference type="RefSeq" id="WP_190120909.1">
    <property type="nucleotide sequence ID" value="NZ_BMWG01000001.1"/>
</dbReference>
<dbReference type="Proteomes" id="UP000630936">
    <property type="component" value="Unassembled WGS sequence"/>
</dbReference>
<protein>
    <recommendedName>
        <fullName evidence="5">Lipoprotein</fullName>
    </recommendedName>
</protein>